<dbReference type="InterPro" id="IPR018060">
    <property type="entry name" value="HTH_AraC"/>
</dbReference>
<evidence type="ECO:0000256" key="2">
    <source>
        <dbReference type="ARBA" id="ARBA00023163"/>
    </source>
</evidence>
<dbReference type="PANTHER" id="PTHR43436">
    <property type="entry name" value="ARAC-FAMILY TRANSCRIPTIONAL REGULATOR"/>
    <property type="match status" value="1"/>
</dbReference>
<keyword evidence="5" id="KW-1185">Reference proteome</keyword>
<dbReference type="InterPro" id="IPR009594">
    <property type="entry name" value="Tscrpt_reg_HTH_AraC_N"/>
</dbReference>
<feature type="domain" description="HTH araC/xylS-type" evidence="3">
    <location>
        <begin position="207"/>
        <end position="305"/>
    </location>
</feature>
<dbReference type="Proteomes" id="UP000553776">
    <property type="component" value="Unassembled WGS sequence"/>
</dbReference>
<protein>
    <submittedName>
        <fullName evidence="4">AraC family transcriptional regulator</fullName>
    </submittedName>
</protein>
<dbReference type="Pfam" id="PF12833">
    <property type="entry name" value="HTH_18"/>
    <property type="match status" value="1"/>
</dbReference>
<dbReference type="PANTHER" id="PTHR43436:SF1">
    <property type="entry name" value="TRANSCRIPTIONAL REGULATORY PROTEIN"/>
    <property type="match status" value="1"/>
</dbReference>
<accession>A0A841TNU6</accession>
<keyword evidence="1" id="KW-0805">Transcription regulation</keyword>
<dbReference type="Pfam" id="PF06719">
    <property type="entry name" value="AraC_N"/>
    <property type="match status" value="1"/>
</dbReference>
<gene>
    <name evidence="4" type="ORF">H7B90_00170</name>
</gene>
<dbReference type="GO" id="GO:0043565">
    <property type="term" value="F:sequence-specific DNA binding"/>
    <property type="evidence" value="ECO:0007669"/>
    <property type="project" value="InterPro"/>
</dbReference>
<proteinExistence type="predicted"/>
<evidence type="ECO:0000259" key="3">
    <source>
        <dbReference type="PROSITE" id="PS01124"/>
    </source>
</evidence>
<dbReference type="PROSITE" id="PS01124">
    <property type="entry name" value="HTH_ARAC_FAMILY_2"/>
    <property type="match status" value="1"/>
</dbReference>
<dbReference type="SMART" id="SM00342">
    <property type="entry name" value="HTH_ARAC"/>
    <property type="match status" value="1"/>
</dbReference>
<dbReference type="Gene3D" id="1.10.10.60">
    <property type="entry name" value="Homeodomain-like"/>
    <property type="match status" value="2"/>
</dbReference>
<dbReference type="SUPFAM" id="SSF46689">
    <property type="entry name" value="Homeodomain-like"/>
    <property type="match status" value="2"/>
</dbReference>
<name>A0A841TNU6_9BACL</name>
<evidence type="ECO:0000313" key="4">
    <source>
        <dbReference type="EMBL" id="MBB6689805.1"/>
    </source>
</evidence>
<dbReference type="EMBL" id="JACJVR010000002">
    <property type="protein sequence ID" value="MBB6689805.1"/>
    <property type="molecule type" value="Genomic_DNA"/>
</dbReference>
<dbReference type="InterPro" id="IPR009057">
    <property type="entry name" value="Homeodomain-like_sf"/>
</dbReference>
<dbReference type="GO" id="GO:0003700">
    <property type="term" value="F:DNA-binding transcription factor activity"/>
    <property type="evidence" value="ECO:0007669"/>
    <property type="project" value="InterPro"/>
</dbReference>
<organism evidence="4 5">
    <name type="scientific">Cohnella xylanilytica</name>
    <dbReference type="NCBI Taxonomy" id="557555"/>
    <lineage>
        <taxon>Bacteria</taxon>
        <taxon>Bacillati</taxon>
        <taxon>Bacillota</taxon>
        <taxon>Bacilli</taxon>
        <taxon>Bacillales</taxon>
        <taxon>Paenibacillaceae</taxon>
        <taxon>Cohnella</taxon>
    </lineage>
</organism>
<evidence type="ECO:0000313" key="5">
    <source>
        <dbReference type="Proteomes" id="UP000553776"/>
    </source>
</evidence>
<keyword evidence="2" id="KW-0804">Transcription</keyword>
<evidence type="ECO:0000256" key="1">
    <source>
        <dbReference type="ARBA" id="ARBA00023015"/>
    </source>
</evidence>
<comment type="caution">
    <text evidence="4">The sequence shown here is derived from an EMBL/GenBank/DDBJ whole genome shotgun (WGS) entry which is preliminary data.</text>
</comment>
<reference evidence="4 5" key="1">
    <citation type="submission" date="2020-08" db="EMBL/GenBank/DDBJ databases">
        <title>Cohnella phylogeny.</title>
        <authorList>
            <person name="Dunlap C."/>
        </authorList>
    </citation>
    <scope>NUCLEOTIDE SEQUENCE [LARGE SCALE GENOMIC DNA]</scope>
    <source>
        <strain evidence="4 5">DSM 25239</strain>
    </source>
</reference>
<sequence length="315" mass="35191">MTKREGGCIVIADEEDKKLQNELVALIEKHSGEDGTHSTPIPDLQLIRASKPSEPIHSVHEPALCLVAQGTKLVLLAQENYLYDPSSYLVVSLQLPVTGQVIEASPERPYLCLRLNVDPGRIFDLVSRSDPPIVKPSGSRRALYVNRVDRELLEAVVRLARLLDRPRDIPVLAPLFTQEILFRILQAEQGQSLAQFARIGSHAERIAKAVRLIERDYDKPLSIAELAAAVHMSPSSLHHRFKEITAMSPLQYQKQVRLQTARRLLLSEAAEAADAGFRVGYESPTQFSREYARMFGLPPIRDAKRLRESLGLAAD</sequence>
<dbReference type="AlphaFoldDB" id="A0A841TNU6"/>